<proteinExistence type="predicted"/>
<name>A0A1R3TB04_9HYPH</name>
<dbReference type="Proteomes" id="UP000187891">
    <property type="component" value="Unassembled WGS sequence"/>
</dbReference>
<evidence type="ECO:0000256" key="1">
    <source>
        <dbReference type="SAM" id="MobiDB-lite"/>
    </source>
</evidence>
<evidence type="ECO:0000259" key="2">
    <source>
        <dbReference type="Pfam" id="PF06904"/>
    </source>
</evidence>
<gene>
    <name evidence="3" type="ORF">DSM25559_0583</name>
</gene>
<feature type="region of interest" description="Disordered" evidence="1">
    <location>
        <begin position="77"/>
        <end position="158"/>
    </location>
</feature>
<feature type="domain" description="Extensin-like C-terminal" evidence="2">
    <location>
        <begin position="162"/>
        <end position="341"/>
    </location>
</feature>
<evidence type="ECO:0000313" key="3">
    <source>
        <dbReference type="EMBL" id="SCX06004.1"/>
    </source>
</evidence>
<dbReference type="InterPro" id="IPR009683">
    <property type="entry name" value="Extensin-like_C"/>
</dbReference>
<dbReference type="EMBL" id="FMUE01000001">
    <property type="protein sequence ID" value="SCX06004.1"/>
    <property type="molecule type" value="Genomic_DNA"/>
</dbReference>
<protein>
    <recommendedName>
        <fullName evidence="2">Extensin-like C-terminal domain-containing protein</fullName>
    </recommendedName>
</protein>
<dbReference type="Pfam" id="PF06904">
    <property type="entry name" value="Extensin-like_C"/>
    <property type="match status" value="1"/>
</dbReference>
<dbReference type="STRING" id="1907666.DSM25559_0583"/>
<sequence>MGAQGRVKLPHHQIAMFFDCVFMEKIVSRKRRRWQADLNRKTVETLWVCRNGGTNGHMLHRLMIVAASALLIAASQPPQDVPVPQPKPEQQDSTPTPAPAPAETKKDEQQPAQPPAESTVPKPEEKPAPAAKPDEPKKEEEKKPEEPPREPVKAENPEELKACLSELKELGAEFKELPPIPGEEEGCGIASPLELSTVIPGIKLEPEGTMRCEAALALSRWTKNVVVPTAKIALPGKNVTGFGNASTYVCRNRNSAETGKISEHAKGSAVDIATMTFDKGEPLVMKPRGEDGTMEGAFQRTITTAACLFFRTVLSPGSDATHQDHLHLDVLERKGGYLYCR</sequence>
<dbReference type="AlphaFoldDB" id="A0A1R3TB04"/>
<evidence type="ECO:0000313" key="4">
    <source>
        <dbReference type="Proteomes" id="UP000187891"/>
    </source>
</evidence>
<feature type="compositionally biased region" description="Basic and acidic residues" evidence="1">
    <location>
        <begin position="122"/>
        <end position="158"/>
    </location>
</feature>
<organism evidence="3 4">
    <name type="scientific">Agrobacterium rosae</name>
    <dbReference type="NCBI Taxonomy" id="1972867"/>
    <lineage>
        <taxon>Bacteria</taxon>
        <taxon>Pseudomonadati</taxon>
        <taxon>Pseudomonadota</taxon>
        <taxon>Alphaproteobacteria</taxon>
        <taxon>Hyphomicrobiales</taxon>
        <taxon>Rhizobiaceae</taxon>
        <taxon>Rhizobium/Agrobacterium group</taxon>
        <taxon>Agrobacterium</taxon>
    </lineage>
</organism>
<reference evidence="4" key="1">
    <citation type="submission" date="2016-10" db="EMBL/GenBank/DDBJ databases">
        <authorList>
            <person name="Wibberg D."/>
        </authorList>
    </citation>
    <scope>NUCLEOTIDE SEQUENCE [LARGE SCALE GENOMIC DNA]</scope>
</reference>
<accession>A0A1R3TB04</accession>